<keyword evidence="1" id="KW-0472">Membrane</keyword>
<accession>A0A2P8E468</accession>
<reference evidence="2 3" key="1">
    <citation type="submission" date="2018-03" db="EMBL/GenBank/DDBJ databases">
        <title>Genomic Encyclopedia of Archaeal and Bacterial Type Strains, Phase II (KMG-II): from individual species to whole genera.</title>
        <authorList>
            <person name="Goeker M."/>
        </authorList>
    </citation>
    <scope>NUCLEOTIDE SEQUENCE [LARGE SCALE GENOMIC DNA]</scope>
    <source>
        <strain evidence="2 3">DSM 45211</strain>
    </source>
</reference>
<dbReference type="Proteomes" id="UP000243528">
    <property type="component" value="Unassembled WGS sequence"/>
</dbReference>
<protein>
    <submittedName>
        <fullName evidence="2">Uncharacterized protein</fullName>
    </submittedName>
</protein>
<comment type="caution">
    <text evidence="2">The sequence shown here is derived from an EMBL/GenBank/DDBJ whole genome shotgun (WGS) entry which is preliminary data.</text>
</comment>
<evidence type="ECO:0000313" key="2">
    <source>
        <dbReference type="EMBL" id="PSL04207.1"/>
    </source>
</evidence>
<feature type="transmembrane region" description="Helical" evidence="1">
    <location>
        <begin position="146"/>
        <end position="163"/>
    </location>
</feature>
<organism evidence="2 3">
    <name type="scientific">Haloactinopolyspora alba</name>
    <dbReference type="NCBI Taxonomy" id="648780"/>
    <lineage>
        <taxon>Bacteria</taxon>
        <taxon>Bacillati</taxon>
        <taxon>Actinomycetota</taxon>
        <taxon>Actinomycetes</taxon>
        <taxon>Jiangellales</taxon>
        <taxon>Jiangellaceae</taxon>
        <taxon>Haloactinopolyspora</taxon>
    </lineage>
</organism>
<dbReference type="OrthoDB" id="5190193at2"/>
<dbReference type="EMBL" id="PYGE01000006">
    <property type="protein sequence ID" value="PSL04207.1"/>
    <property type="molecule type" value="Genomic_DNA"/>
</dbReference>
<gene>
    <name evidence="2" type="ORF">CLV30_106212</name>
</gene>
<sequence>MTETRAQRLGHAGAGTLRVLTEVVVATVVLGAGMGVLWWLLAPEVTGVVVGGELAVDAHEGQKLFDRDARFALLAGACGLVTAVTFAARHPRRPVTVLLALAVLGVGGSLLAQLTGWLLGPSGDVSGLADGTEHAVPLRMDTQAGLIVWSMVATVVVAVVAVFREDRTPFAVPGQPAPK</sequence>
<feature type="transmembrane region" description="Helical" evidence="1">
    <location>
        <begin position="20"/>
        <end position="41"/>
    </location>
</feature>
<dbReference type="AlphaFoldDB" id="A0A2P8E468"/>
<feature type="transmembrane region" description="Helical" evidence="1">
    <location>
        <begin position="69"/>
        <end position="88"/>
    </location>
</feature>
<proteinExistence type="predicted"/>
<evidence type="ECO:0000313" key="3">
    <source>
        <dbReference type="Proteomes" id="UP000243528"/>
    </source>
</evidence>
<evidence type="ECO:0000256" key="1">
    <source>
        <dbReference type="SAM" id="Phobius"/>
    </source>
</evidence>
<dbReference type="RefSeq" id="WP_106537211.1">
    <property type="nucleotide sequence ID" value="NZ_ML142900.1"/>
</dbReference>
<keyword evidence="1" id="KW-1133">Transmembrane helix</keyword>
<keyword evidence="1" id="KW-0812">Transmembrane</keyword>
<feature type="transmembrane region" description="Helical" evidence="1">
    <location>
        <begin position="95"/>
        <end position="119"/>
    </location>
</feature>
<keyword evidence="3" id="KW-1185">Reference proteome</keyword>
<name>A0A2P8E468_9ACTN</name>